<feature type="region of interest" description="Disordered" evidence="1">
    <location>
        <begin position="42"/>
        <end position="69"/>
    </location>
</feature>
<geneLocation type="plasmid" evidence="2 3">
    <name>pTbrSNM4-1b</name>
</geneLocation>
<keyword evidence="2" id="KW-0614">Plasmid</keyword>
<keyword evidence="3" id="KW-1185">Reference proteome</keyword>
<feature type="compositionally biased region" description="Basic residues" evidence="1">
    <location>
        <begin position="60"/>
        <end position="69"/>
    </location>
</feature>
<protein>
    <submittedName>
        <fullName evidence="2">Uncharacterized protein</fullName>
    </submittedName>
</protein>
<name>A0ABM7XMK8_THEBO</name>
<organism evidence="2 3">
    <name type="scientific">Thermus brockianus</name>
    <dbReference type="NCBI Taxonomy" id="56956"/>
    <lineage>
        <taxon>Bacteria</taxon>
        <taxon>Thermotogati</taxon>
        <taxon>Deinococcota</taxon>
        <taxon>Deinococci</taxon>
        <taxon>Thermales</taxon>
        <taxon>Thermaceae</taxon>
        <taxon>Thermus</taxon>
    </lineage>
</organism>
<accession>A0ABM7XMK8</accession>
<dbReference type="Proteomes" id="UP000831120">
    <property type="component" value="Plasmid pTbrSNM4-1b"/>
</dbReference>
<evidence type="ECO:0000256" key="1">
    <source>
        <dbReference type="SAM" id="MobiDB-lite"/>
    </source>
</evidence>
<dbReference type="EMBL" id="AP025594">
    <property type="protein sequence ID" value="BDG17580.1"/>
    <property type="molecule type" value="Genomic_DNA"/>
</dbReference>
<evidence type="ECO:0000313" key="2">
    <source>
        <dbReference type="EMBL" id="BDG17580.1"/>
    </source>
</evidence>
<proteinExistence type="predicted"/>
<evidence type="ECO:0000313" key="3">
    <source>
        <dbReference type="Proteomes" id="UP000831120"/>
    </source>
</evidence>
<sequence length="69" mass="7835">MASTRPSLIHFRARLSEIPSFRAHSVRGTSLSRFMREGYQESARLRKGRVRAASPGRDAPRHRPRAHGP</sequence>
<gene>
    <name evidence="2" type="ORF">TbrSNM41_23140</name>
</gene>
<reference evidence="2 3" key="1">
    <citation type="journal article" date="2022" name="Microbiol. Resour. Announc.">
        <title>Complete Genome Sequences of Thermus Strains Isolated from Senami Hot Spring in Japan.</title>
        <authorList>
            <person name="Miyazaki K."/>
        </authorList>
    </citation>
    <scope>NUCLEOTIDE SEQUENCE [LARGE SCALE GENOMIC DNA]</scope>
    <source>
        <strain evidence="2 3">SNM4-1</strain>
        <plasmid evidence="2 3">pTbrSNM4-1b</plasmid>
    </source>
</reference>